<dbReference type="Proteomes" id="UP000019763">
    <property type="component" value="Unassembled WGS sequence"/>
</dbReference>
<accession>A0A023B6Y6</accession>
<keyword evidence="3" id="KW-1185">Reference proteome</keyword>
<feature type="compositionally biased region" description="Low complexity" evidence="1">
    <location>
        <begin position="14"/>
        <end position="24"/>
    </location>
</feature>
<evidence type="ECO:0000313" key="2">
    <source>
        <dbReference type="EMBL" id="EZG66817.1"/>
    </source>
</evidence>
<proteinExistence type="predicted"/>
<name>A0A023B6Y6_GRENI</name>
<sequence>MTFAALLDEDKSPKSNAPSAPKSSVLKSTVLKPNVLKSSAHNGGHNNVEVARSDGLAWYQALLSELLAAGGESADPIQQLTIAGVFCAAVPSSVADKQLLTEWVAPLLVVGARVLEVAKSSSRLCLCATVLRGVLRRVTLLREEGRLRKLSLGSALAVLHRCLVPCFKSTGSRRARQYLAALAAEMVWLLNGVKEAGSLWEEMQRSWAKVALGQGLPTDVVVRAFVQVPLAHSSAAALELLAGQPPAIISEGLGMLTELAQRQRHFACSHKDVLLLMESTPNVEVARAGCRCVLAVKPNSSSSTMRITRTPTSKWSLTSNKIKRCQYLLLHDMLHEWSSSPEVALLLTEVVFNLMVRQLKKKKELNREGRAVVNAVLHKLVKQFCFGEVDIRFRVAAAGVVVKVLDNIFMIKRQDPKLADRLLAHITAVLPHLILDEEVQLIRMPLRYALQRAARRRLDNEGQTGVSREDPTLPVTTNHFVVLVNMTDVSLRTVVAGLCGVVNSAEVNHLGSVQVPNVCAALPTSDSPFEDELQNCGHSDGLFLNLLMQLTPPISRKMCAWDDEALVKATAIIADDIKNVSRTLTYGFPEFRAFMDPAIYPSLVAGKCLDQLLGIPGSVHRIDF</sequence>
<evidence type="ECO:0000256" key="1">
    <source>
        <dbReference type="SAM" id="MobiDB-lite"/>
    </source>
</evidence>
<feature type="region of interest" description="Disordered" evidence="1">
    <location>
        <begin position="1"/>
        <end position="25"/>
    </location>
</feature>
<protein>
    <submittedName>
        <fullName evidence="2">Uncharacterized protein</fullName>
    </submittedName>
</protein>
<dbReference type="RefSeq" id="XP_011130476.1">
    <property type="nucleotide sequence ID" value="XM_011132174.1"/>
</dbReference>
<dbReference type="EMBL" id="AFNH02000563">
    <property type="protein sequence ID" value="EZG66817.1"/>
    <property type="molecule type" value="Genomic_DNA"/>
</dbReference>
<gene>
    <name evidence="2" type="ORF">GNI_075330</name>
</gene>
<dbReference type="VEuPathDB" id="CryptoDB:GNI_075330"/>
<organism evidence="2 3">
    <name type="scientific">Gregarina niphandrodes</name>
    <name type="common">Septate eugregarine</name>
    <dbReference type="NCBI Taxonomy" id="110365"/>
    <lineage>
        <taxon>Eukaryota</taxon>
        <taxon>Sar</taxon>
        <taxon>Alveolata</taxon>
        <taxon>Apicomplexa</taxon>
        <taxon>Conoidasida</taxon>
        <taxon>Gregarinasina</taxon>
        <taxon>Eugregarinorida</taxon>
        <taxon>Gregarinidae</taxon>
        <taxon>Gregarina</taxon>
    </lineage>
</organism>
<evidence type="ECO:0000313" key="3">
    <source>
        <dbReference type="Proteomes" id="UP000019763"/>
    </source>
</evidence>
<dbReference type="GeneID" id="22912762"/>
<dbReference type="AlphaFoldDB" id="A0A023B6Y6"/>
<comment type="caution">
    <text evidence="2">The sequence shown here is derived from an EMBL/GenBank/DDBJ whole genome shotgun (WGS) entry which is preliminary data.</text>
</comment>
<reference evidence="2" key="1">
    <citation type="submission" date="2013-12" db="EMBL/GenBank/DDBJ databases">
        <authorList>
            <person name="Omoto C.K."/>
            <person name="Sibley D."/>
            <person name="Venepally P."/>
            <person name="Hadjithomas M."/>
            <person name="Karamycheva S."/>
            <person name="Brunk B."/>
            <person name="Roos D."/>
            <person name="Caler E."/>
            <person name="Lorenzi H."/>
        </authorList>
    </citation>
    <scope>NUCLEOTIDE SEQUENCE</scope>
</reference>